<evidence type="ECO:0000256" key="2">
    <source>
        <dbReference type="SAM" id="MobiDB-lite"/>
    </source>
</evidence>
<name>A0ABM1ZEH0_AEDAL</name>
<organism evidence="3 4">
    <name type="scientific">Aedes albopictus</name>
    <name type="common">Asian tiger mosquito</name>
    <name type="synonym">Stegomyia albopicta</name>
    <dbReference type="NCBI Taxonomy" id="7160"/>
    <lineage>
        <taxon>Eukaryota</taxon>
        <taxon>Metazoa</taxon>
        <taxon>Ecdysozoa</taxon>
        <taxon>Arthropoda</taxon>
        <taxon>Hexapoda</taxon>
        <taxon>Insecta</taxon>
        <taxon>Pterygota</taxon>
        <taxon>Neoptera</taxon>
        <taxon>Endopterygota</taxon>
        <taxon>Diptera</taxon>
        <taxon>Nematocera</taxon>
        <taxon>Culicoidea</taxon>
        <taxon>Culicidae</taxon>
        <taxon>Culicinae</taxon>
        <taxon>Aedini</taxon>
        <taxon>Aedes</taxon>
        <taxon>Stegomyia</taxon>
    </lineage>
</organism>
<feature type="compositionally biased region" description="Low complexity" evidence="2">
    <location>
        <begin position="208"/>
        <end position="226"/>
    </location>
</feature>
<dbReference type="Proteomes" id="UP000069940">
    <property type="component" value="Unassembled WGS sequence"/>
</dbReference>
<protein>
    <submittedName>
        <fullName evidence="3">Uncharacterized protein</fullName>
    </submittedName>
</protein>
<keyword evidence="1" id="KW-0175">Coiled coil</keyword>
<evidence type="ECO:0000313" key="4">
    <source>
        <dbReference type="Proteomes" id="UP000069940"/>
    </source>
</evidence>
<dbReference type="RefSeq" id="XP_062708486.1">
    <property type="nucleotide sequence ID" value="XM_062852502.1"/>
</dbReference>
<sequence length="826" mass="93826">MSAIAYMSTDRYSTDHPIRTGSCVNNSRSAITRFDGNRNTHFAVNESNENKISARMALLLKHHEEQRALQRRVWEAERRALEQEKRLIREKYSLLKEQYSKRRGTGKRSQVATTAVEFRHNTSFDHNELPTDIRAAEAAVGSQRQTSIAASKQQANQSQTVPANHTIDSSHTDRIQQRNTSASPKPIPNDHRIINDSGVSHEDHPTRTKTTVVPSTPPVLRSPSSLKTRPTRLNSHIYDHHTTSILSASEENNCCLSIETETGCSTDGKLLQAPPNFVTPNLPDPAPPPLRLEEGLTLCRRNSDLDLYAKVLKFNGLLCDQLLLKERNAAYQCRRESDGECYVRDDDTVGGSFAASSRRKMKIAGLYHRCSNMQAGSHPRSINYSGDNFLRLLELSIDRLRHEPDQHKSICAVLNSSNVLRLRYTISSIRGKKGKFYFRCHIRRRQPNCSRKYRERNQVFSDVQVSAHISQKHTLEKKCESLGICIKHLNGEVRRGILGNTASSPGFKYKLVSASNKDNALFVFSSFCASSQSPILMQLISTFLGHLLVIGFGRMLPRPPNTWTFSKVPTAVVERRISNSNQTHLNSFTTLKSVWAAPSMNRTLKLLMLQGSFFLNGDQNGQNSFNYRLAEFRKVYLKGRSKRLRRIFEIDVSKQIENQLNGDRCYRRAVKKLGIHSFYRVDGSENEERGDDKQQQYQQRLFKSKHSNGCGSSTAISSHNYWRNNLNERFHSRVQYCATTMSGNMYVTVPVRLLYISKTGSTEVASVTGGRMLLPTLPGIMSQQPTELCQPGKMIAFRFIVIKRDISIESRKKCEYSVVYLVYPHN</sequence>
<keyword evidence="4" id="KW-1185">Reference proteome</keyword>
<dbReference type="GeneID" id="134288251"/>
<feature type="region of interest" description="Disordered" evidence="2">
    <location>
        <begin position="144"/>
        <end position="230"/>
    </location>
</feature>
<dbReference type="EnsemblMetazoa" id="AALFPA23_017667.R25892">
    <property type="protein sequence ID" value="AALFPA23_017667.P25892"/>
    <property type="gene ID" value="AALFPA23_017667"/>
</dbReference>
<dbReference type="RefSeq" id="XP_062708484.1">
    <property type="nucleotide sequence ID" value="XM_062852500.1"/>
</dbReference>
<evidence type="ECO:0000256" key="1">
    <source>
        <dbReference type="SAM" id="Coils"/>
    </source>
</evidence>
<dbReference type="EnsemblMetazoa" id="AALFPA23_017667.R25893">
    <property type="protein sequence ID" value="AALFPA23_017667.P25893"/>
    <property type="gene ID" value="AALFPA23_017667"/>
</dbReference>
<feature type="compositionally biased region" description="Polar residues" evidence="2">
    <location>
        <begin position="144"/>
        <end position="167"/>
    </location>
</feature>
<dbReference type="RefSeq" id="XP_062708485.1">
    <property type="nucleotide sequence ID" value="XM_062852501.1"/>
</dbReference>
<reference evidence="4" key="1">
    <citation type="journal article" date="2015" name="Proc. Natl. Acad. Sci. U.S.A.">
        <title>Genome sequence of the Asian Tiger mosquito, Aedes albopictus, reveals insights into its biology, genetics, and evolution.</title>
        <authorList>
            <person name="Chen X.G."/>
            <person name="Jiang X."/>
            <person name="Gu J."/>
            <person name="Xu M."/>
            <person name="Wu Y."/>
            <person name="Deng Y."/>
            <person name="Zhang C."/>
            <person name="Bonizzoni M."/>
            <person name="Dermauw W."/>
            <person name="Vontas J."/>
            <person name="Armbruster P."/>
            <person name="Huang X."/>
            <person name="Yang Y."/>
            <person name="Zhang H."/>
            <person name="He W."/>
            <person name="Peng H."/>
            <person name="Liu Y."/>
            <person name="Wu K."/>
            <person name="Chen J."/>
            <person name="Lirakis M."/>
            <person name="Topalis P."/>
            <person name="Van Leeuwen T."/>
            <person name="Hall A.B."/>
            <person name="Jiang X."/>
            <person name="Thorpe C."/>
            <person name="Mueller R.L."/>
            <person name="Sun C."/>
            <person name="Waterhouse R.M."/>
            <person name="Yan G."/>
            <person name="Tu Z.J."/>
            <person name="Fang X."/>
            <person name="James A.A."/>
        </authorList>
    </citation>
    <scope>NUCLEOTIDE SEQUENCE [LARGE SCALE GENOMIC DNA]</scope>
    <source>
        <strain evidence="4">Foshan</strain>
    </source>
</reference>
<feature type="compositionally biased region" description="Basic and acidic residues" evidence="2">
    <location>
        <begin position="188"/>
        <end position="206"/>
    </location>
</feature>
<feature type="coiled-coil region" evidence="1">
    <location>
        <begin position="71"/>
        <end position="98"/>
    </location>
</feature>
<evidence type="ECO:0000313" key="3">
    <source>
        <dbReference type="EnsemblMetazoa" id="AALFPA23_017667.P25893"/>
    </source>
</evidence>
<dbReference type="EnsemblMetazoa" id="AALFPA23_017667.R25890">
    <property type="protein sequence ID" value="AALFPA23_017667.P25890"/>
    <property type="gene ID" value="AALFPA23_017667"/>
</dbReference>
<reference evidence="3" key="2">
    <citation type="submission" date="2025-05" db="UniProtKB">
        <authorList>
            <consortium name="EnsemblMetazoa"/>
        </authorList>
    </citation>
    <scope>IDENTIFICATION</scope>
    <source>
        <strain evidence="3">Foshan</strain>
    </source>
</reference>
<proteinExistence type="predicted"/>
<accession>A0ABM1ZEH0</accession>